<accession>A0ABD1XBT7</accession>
<gene>
    <name evidence="1" type="ORF">Fot_03960</name>
</gene>
<protein>
    <recommendedName>
        <fullName evidence="3">BAG domain-containing protein</fullName>
    </recommendedName>
</protein>
<keyword evidence="2" id="KW-1185">Reference proteome</keyword>
<reference evidence="2" key="1">
    <citation type="submission" date="2024-07" db="EMBL/GenBank/DDBJ databases">
        <title>Two chromosome-level genome assemblies of Korean endemic species Abeliophyllum distichum and Forsythia ovata (Oleaceae).</title>
        <authorList>
            <person name="Jang H."/>
        </authorList>
    </citation>
    <scope>NUCLEOTIDE SEQUENCE [LARGE SCALE GENOMIC DNA]</scope>
</reference>
<dbReference type="Proteomes" id="UP001604277">
    <property type="component" value="Unassembled WGS sequence"/>
</dbReference>
<evidence type="ECO:0008006" key="3">
    <source>
        <dbReference type="Google" id="ProtNLM"/>
    </source>
</evidence>
<comment type="caution">
    <text evidence="1">The sequence shown here is derived from an EMBL/GenBank/DDBJ whole genome shotgun (WGS) entry which is preliminary data.</text>
</comment>
<evidence type="ECO:0000313" key="2">
    <source>
        <dbReference type="Proteomes" id="UP001604277"/>
    </source>
</evidence>
<name>A0ABD1XBT7_9LAMI</name>
<evidence type="ECO:0000313" key="1">
    <source>
        <dbReference type="EMBL" id="KAL2559221.1"/>
    </source>
</evidence>
<dbReference type="EMBL" id="JBFOLJ010000001">
    <property type="protein sequence ID" value="KAL2559221.1"/>
    <property type="molecule type" value="Genomic_DNA"/>
</dbReference>
<dbReference type="AlphaFoldDB" id="A0ABD1XBT7"/>
<sequence>MHPKSTTFGPTPVSSMPLHYTYIHQKCSSIDSNTGPAAPIPSNAARSEKLKIMNISIKYQFILHKNTRLDNQDSLIRARMTRIDFLIEKIVDAEKYHLLDRKDMKKSNLYISHDQA</sequence>
<proteinExistence type="predicted"/>
<organism evidence="1 2">
    <name type="scientific">Forsythia ovata</name>
    <dbReference type="NCBI Taxonomy" id="205694"/>
    <lineage>
        <taxon>Eukaryota</taxon>
        <taxon>Viridiplantae</taxon>
        <taxon>Streptophyta</taxon>
        <taxon>Embryophyta</taxon>
        <taxon>Tracheophyta</taxon>
        <taxon>Spermatophyta</taxon>
        <taxon>Magnoliopsida</taxon>
        <taxon>eudicotyledons</taxon>
        <taxon>Gunneridae</taxon>
        <taxon>Pentapetalae</taxon>
        <taxon>asterids</taxon>
        <taxon>lamiids</taxon>
        <taxon>Lamiales</taxon>
        <taxon>Oleaceae</taxon>
        <taxon>Forsythieae</taxon>
        <taxon>Forsythia</taxon>
    </lineage>
</organism>